<name>A0A8S9NTQ3_BRACR</name>
<feature type="region of interest" description="Disordered" evidence="1">
    <location>
        <begin position="55"/>
        <end position="76"/>
    </location>
</feature>
<comment type="caution">
    <text evidence="2">The sequence shown here is derived from an EMBL/GenBank/DDBJ whole genome shotgun (WGS) entry which is preliminary data.</text>
</comment>
<proteinExistence type="predicted"/>
<accession>A0A8S9NTQ3</accession>
<dbReference type="EMBL" id="QGKX02001521">
    <property type="protein sequence ID" value="KAF3508394.1"/>
    <property type="molecule type" value="Genomic_DNA"/>
</dbReference>
<dbReference type="Proteomes" id="UP000712600">
    <property type="component" value="Unassembled WGS sequence"/>
</dbReference>
<evidence type="ECO:0000313" key="3">
    <source>
        <dbReference type="Proteomes" id="UP000712600"/>
    </source>
</evidence>
<evidence type="ECO:0000313" key="2">
    <source>
        <dbReference type="EMBL" id="KAF3508394.1"/>
    </source>
</evidence>
<sequence>MMCQGASGFVGYKPIDEDGLLGAKPCLGDCRIGELWLWTSWTPFFRHDKSLGLEAGRRNQDPDPGAGTQTLGQEPGTWRKDLEAGSWRLRELHRSIKFLVDLIGDVWPGEWAVIVDSIQTRGLDQDETFPPWWGLVGVGRKLDGEAGNVCIKGDASTHTPDACATPVAILGLSSSRTSVCIS</sequence>
<protein>
    <submittedName>
        <fullName evidence="2">Uncharacterized protein</fullName>
    </submittedName>
</protein>
<gene>
    <name evidence="2" type="ORF">F2Q69_00006047</name>
</gene>
<evidence type="ECO:0000256" key="1">
    <source>
        <dbReference type="SAM" id="MobiDB-lite"/>
    </source>
</evidence>
<organism evidence="2 3">
    <name type="scientific">Brassica cretica</name>
    <name type="common">Mustard</name>
    <dbReference type="NCBI Taxonomy" id="69181"/>
    <lineage>
        <taxon>Eukaryota</taxon>
        <taxon>Viridiplantae</taxon>
        <taxon>Streptophyta</taxon>
        <taxon>Embryophyta</taxon>
        <taxon>Tracheophyta</taxon>
        <taxon>Spermatophyta</taxon>
        <taxon>Magnoliopsida</taxon>
        <taxon>eudicotyledons</taxon>
        <taxon>Gunneridae</taxon>
        <taxon>Pentapetalae</taxon>
        <taxon>rosids</taxon>
        <taxon>malvids</taxon>
        <taxon>Brassicales</taxon>
        <taxon>Brassicaceae</taxon>
        <taxon>Brassiceae</taxon>
        <taxon>Brassica</taxon>
    </lineage>
</organism>
<reference evidence="2" key="1">
    <citation type="submission" date="2019-12" db="EMBL/GenBank/DDBJ databases">
        <title>Genome sequencing and annotation of Brassica cretica.</title>
        <authorList>
            <person name="Studholme D.J."/>
            <person name="Sarris P."/>
        </authorList>
    </citation>
    <scope>NUCLEOTIDE SEQUENCE</scope>
    <source>
        <strain evidence="2">PFS-109/04</strain>
        <tissue evidence="2">Leaf</tissue>
    </source>
</reference>
<dbReference type="AlphaFoldDB" id="A0A8S9NTQ3"/>